<dbReference type="Proteomes" id="UP000194639">
    <property type="component" value="Unassembled WGS sequence"/>
</dbReference>
<evidence type="ECO:0008006" key="4">
    <source>
        <dbReference type="Google" id="ProtNLM"/>
    </source>
</evidence>
<reference evidence="2 3" key="1">
    <citation type="submission" date="2014-06" db="EMBL/GenBank/DDBJ databases">
        <authorList>
            <person name="Ju J."/>
            <person name="Zhang J."/>
        </authorList>
    </citation>
    <scope>NUCLEOTIDE SEQUENCE [LARGE SCALE GENOMIC DNA]</scope>
    <source>
        <strain evidence="2">DmW_045</strain>
    </source>
</reference>
<dbReference type="Gene3D" id="2.40.10.10">
    <property type="entry name" value="Trypsin-like serine proteases"/>
    <property type="match status" value="2"/>
</dbReference>
<dbReference type="PANTHER" id="PTHR43019:SF23">
    <property type="entry name" value="PROTEASE DO-LIKE 5, CHLOROPLASTIC"/>
    <property type="match status" value="1"/>
</dbReference>
<dbReference type="AlphaFoldDB" id="A0A251ZX62"/>
<evidence type="ECO:0000256" key="1">
    <source>
        <dbReference type="SAM" id="SignalP"/>
    </source>
</evidence>
<evidence type="ECO:0000313" key="3">
    <source>
        <dbReference type="Proteomes" id="UP000194639"/>
    </source>
</evidence>
<sequence>MDINWKKSAKITYAIAGMSWSLLAFSYASIEHDTSQVTHILHVLSTNATYNRGQPTPEDHREPSSLSWDEVKGRIKRSVVAVATPVPNDEMERQKHNLLALVTVNWTVPLALEWLQHKVFMLEHHGARRYTAGLATGFVYGDGHKIITAAHAVSDATSPNVFVFVPSESGHDFLQYPARILNRDDRRDVALLEVQDWQGVPLPISPYRVASGSEIMSVRMKGIVQSEYGYLIAHAKPYRDMTALNSPKEEWLTTDAPYRGGFSGGPVLNKRGEVLGVVSGGSDDEGSATPIDRLTY</sequence>
<dbReference type="InterPro" id="IPR043504">
    <property type="entry name" value="Peptidase_S1_PA_chymotrypsin"/>
</dbReference>
<accession>A0A251ZX62</accession>
<proteinExistence type="predicted"/>
<organism evidence="2 3">
    <name type="scientific">Acetobacter orientalis</name>
    <dbReference type="NCBI Taxonomy" id="146474"/>
    <lineage>
        <taxon>Bacteria</taxon>
        <taxon>Pseudomonadati</taxon>
        <taxon>Pseudomonadota</taxon>
        <taxon>Alphaproteobacteria</taxon>
        <taxon>Acetobacterales</taxon>
        <taxon>Acetobacteraceae</taxon>
        <taxon>Acetobacter</taxon>
    </lineage>
</organism>
<gene>
    <name evidence="2" type="ORF">HK12_00265</name>
</gene>
<protein>
    <recommendedName>
        <fullName evidence="4">Serine protease</fullName>
    </recommendedName>
</protein>
<evidence type="ECO:0000313" key="2">
    <source>
        <dbReference type="EMBL" id="OUI79241.1"/>
    </source>
</evidence>
<feature type="chain" id="PRO_5013032995" description="Serine protease" evidence="1">
    <location>
        <begin position="25"/>
        <end position="296"/>
    </location>
</feature>
<dbReference type="PANTHER" id="PTHR43019">
    <property type="entry name" value="SERINE ENDOPROTEASE DEGS"/>
    <property type="match status" value="1"/>
</dbReference>
<name>A0A251ZX62_9PROT</name>
<dbReference type="Pfam" id="PF13365">
    <property type="entry name" value="Trypsin_2"/>
    <property type="match status" value="1"/>
</dbReference>
<comment type="caution">
    <text evidence="2">The sequence shown here is derived from an EMBL/GenBank/DDBJ whole genome shotgun (WGS) entry which is preliminary data.</text>
</comment>
<keyword evidence="1" id="KW-0732">Signal</keyword>
<dbReference type="RefSeq" id="WP_086553280.1">
    <property type="nucleotide sequence ID" value="NZ_JOMO01000101.1"/>
</dbReference>
<dbReference type="SUPFAM" id="SSF50494">
    <property type="entry name" value="Trypsin-like serine proteases"/>
    <property type="match status" value="1"/>
</dbReference>
<dbReference type="EMBL" id="JOMO01000101">
    <property type="protein sequence ID" value="OUI79241.1"/>
    <property type="molecule type" value="Genomic_DNA"/>
</dbReference>
<dbReference type="InterPro" id="IPR009003">
    <property type="entry name" value="Peptidase_S1_PA"/>
</dbReference>
<feature type="signal peptide" evidence="1">
    <location>
        <begin position="1"/>
        <end position="24"/>
    </location>
</feature>